<dbReference type="AlphaFoldDB" id="A0A2H0UGR6"/>
<reference evidence="2" key="1">
    <citation type="submission" date="2017-09" db="EMBL/GenBank/DDBJ databases">
        <title>Depth-based differentiation of microbial function through sediment-hosted aquifers and enrichment of novel symbionts in the deep terrestrial subsurface.</title>
        <authorList>
            <person name="Probst A.J."/>
            <person name="Ladd B."/>
            <person name="Jarett J.K."/>
            <person name="Geller-Mcgrath D.E."/>
            <person name="Sieber C.M.K."/>
            <person name="Emerson J.B."/>
            <person name="Anantharaman K."/>
            <person name="Thomas B.C."/>
            <person name="Malmstrom R."/>
            <person name="Stieglmeier M."/>
            <person name="Klingl A."/>
            <person name="Woyke T."/>
            <person name="Ryan C.M."/>
            <person name="Banfield J.F."/>
        </authorList>
    </citation>
    <scope>NUCLEOTIDE SEQUENCE [LARGE SCALE GENOMIC DNA]</scope>
</reference>
<protein>
    <submittedName>
        <fullName evidence="1">Uncharacterized protein</fullName>
    </submittedName>
</protein>
<sequence>ASFAPIIVDTNHASKEKWLRVTCVGNNHTNNLRHYSVQKAENSFVENLVRPFGEIVSTLEKSTLIGKVAELPTENYY</sequence>
<evidence type="ECO:0000313" key="2">
    <source>
        <dbReference type="Proteomes" id="UP000229612"/>
    </source>
</evidence>
<organism evidence="1 2">
    <name type="scientific">Candidatus Kaiserbacteria bacterium CG10_big_fil_rev_8_21_14_0_10_44_10</name>
    <dbReference type="NCBI Taxonomy" id="1974606"/>
    <lineage>
        <taxon>Bacteria</taxon>
        <taxon>Candidatus Kaiseribacteriota</taxon>
    </lineage>
</organism>
<comment type="caution">
    <text evidence="1">The sequence shown here is derived from an EMBL/GenBank/DDBJ whole genome shotgun (WGS) entry which is preliminary data.</text>
</comment>
<proteinExistence type="predicted"/>
<dbReference type="EMBL" id="PFBG01000038">
    <property type="protein sequence ID" value="PIR85597.1"/>
    <property type="molecule type" value="Genomic_DNA"/>
</dbReference>
<accession>A0A2H0UGR6</accession>
<name>A0A2H0UGR6_9BACT</name>
<evidence type="ECO:0000313" key="1">
    <source>
        <dbReference type="EMBL" id="PIR85597.1"/>
    </source>
</evidence>
<gene>
    <name evidence="1" type="ORF">COU14_03370</name>
</gene>
<dbReference type="Proteomes" id="UP000229612">
    <property type="component" value="Unassembled WGS sequence"/>
</dbReference>
<feature type="non-terminal residue" evidence="1">
    <location>
        <position position="1"/>
    </location>
</feature>